<evidence type="ECO:0000256" key="4">
    <source>
        <dbReference type="ARBA" id="ARBA00022475"/>
    </source>
</evidence>
<reference evidence="10" key="2">
    <citation type="submission" date="2021-12" db="EMBL/GenBank/DDBJ databases">
        <title>Resequencing data analysis of finger millet.</title>
        <authorList>
            <person name="Hatakeyama M."/>
            <person name="Aluri S."/>
            <person name="Balachadran M.T."/>
            <person name="Sivarajan S.R."/>
            <person name="Poveda L."/>
            <person name="Shimizu-Inatsugi R."/>
            <person name="Schlapbach R."/>
            <person name="Sreeman S.M."/>
            <person name="Shimizu K.K."/>
        </authorList>
    </citation>
    <scope>NUCLEOTIDE SEQUENCE</scope>
</reference>
<keyword evidence="7 8" id="KW-0472">Membrane</keyword>
<evidence type="ECO:0000256" key="2">
    <source>
        <dbReference type="ARBA" id="ARBA00007651"/>
    </source>
</evidence>
<feature type="domain" description="Casparian strip membrane protein" evidence="9">
    <location>
        <begin position="69"/>
        <end position="156"/>
    </location>
</feature>
<dbReference type="Proteomes" id="UP001054889">
    <property type="component" value="Unassembled WGS sequence"/>
</dbReference>
<evidence type="ECO:0000256" key="8">
    <source>
        <dbReference type="RuleBase" id="RU361233"/>
    </source>
</evidence>
<evidence type="ECO:0000256" key="5">
    <source>
        <dbReference type="ARBA" id="ARBA00022692"/>
    </source>
</evidence>
<protein>
    <recommendedName>
        <fullName evidence="8">CASP-like protein</fullName>
    </recommendedName>
</protein>
<keyword evidence="6 8" id="KW-1133">Transmembrane helix</keyword>
<dbReference type="InterPro" id="IPR006459">
    <property type="entry name" value="CASP/CASPL"/>
</dbReference>
<dbReference type="PANTHER" id="PTHR33573">
    <property type="entry name" value="CASP-LIKE PROTEIN 4A4"/>
    <property type="match status" value="1"/>
</dbReference>
<feature type="transmembrane region" description="Helical" evidence="8">
    <location>
        <begin position="146"/>
        <end position="170"/>
    </location>
</feature>
<evidence type="ECO:0000313" key="10">
    <source>
        <dbReference type="EMBL" id="GJM95563.1"/>
    </source>
</evidence>
<comment type="subunit">
    <text evidence="3 8">Homodimer and heterodimers.</text>
</comment>
<sequence length="184" mass="19707">MMGGNVERKVRVAEVALRCILCGLGTLAAALVATDKQTAHLLHDAEDGRVHRRAGPGPPRRRQRRRRRYSLLQAARCLFFFFGSDGLRSRVLAWCVFSGDQALAYVALGAAAAALQASVMSKRGLPAFQWMEVCGLYAAFCRKAGGGIACAVAGVLAAVALAFISAFNLFRLYGNKKSGGATTW</sequence>
<dbReference type="Pfam" id="PF04535">
    <property type="entry name" value="CASP_dom"/>
    <property type="match status" value="1"/>
</dbReference>
<gene>
    <name evidence="10" type="primary">ga12315</name>
    <name evidence="10" type="ORF">PR202_ga12315</name>
</gene>
<comment type="subcellular location">
    <subcellularLocation>
        <location evidence="1 8">Cell membrane</location>
        <topology evidence="1 8">Multi-pass membrane protein</topology>
    </subcellularLocation>
</comment>
<reference evidence="10" key="1">
    <citation type="journal article" date="2018" name="DNA Res.">
        <title>Multiple hybrid de novo genome assembly of finger millet, an orphan allotetraploid crop.</title>
        <authorList>
            <person name="Hatakeyama M."/>
            <person name="Aluri S."/>
            <person name="Balachadran M.T."/>
            <person name="Sivarajan S.R."/>
            <person name="Patrignani A."/>
            <person name="Gruter S."/>
            <person name="Poveda L."/>
            <person name="Shimizu-Inatsugi R."/>
            <person name="Baeten J."/>
            <person name="Francoijs K.J."/>
            <person name="Nataraja K.N."/>
            <person name="Reddy Y.A.N."/>
            <person name="Phadnis S."/>
            <person name="Ravikumar R.L."/>
            <person name="Schlapbach R."/>
            <person name="Sreeman S.M."/>
            <person name="Shimizu K.K."/>
        </authorList>
    </citation>
    <scope>NUCLEOTIDE SEQUENCE</scope>
</reference>
<dbReference type="EMBL" id="BQKI01000005">
    <property type="protein sequence ID" value="GJM95563.1"/>
    <property type="molecule type" value="Genomic_DNA"/>
</dbReference>
<keyword evidence="4 8" id="KW-1003">Cell membrane</keyword>
<feature type="transmembrane region" description="Helical" evidence="8">
    <location>
        <begin position="15"/>
        <end position="33"/>
    </location>
</feature>
<accession>A0AAV5CBX5</accession>
<evidence type="ECO:0000256" key="7">
    <source>
        <dbReference type="ARBA" id="ARBA00023136"/>
    </source>
</evidence>
<keyword evidence="5 8" id="KW-0812">Transmembrane</keyword>
<evidence type="ECO:0000256" key="1">
    <source>
        <dbReference type="ARBA" id="ARBA00004651"/>
    </source>
</evidence>
<evidence type="ECO:0000256" key="3">
    <source>
        <dbReference type="ARBA" id="ARBA00011489"/>
    </source>
</evidence>
<evidence type="ECO:0000256" key="6">
    <source>
        <dbReference type="ARBA" id="ARBA00022989"/>
    </source>
</evidence>
<dbReference type="AlphaFoldDB" id="A0AAV5CBX5"/>
<organism evidence="10 11">
    <name type="scientific">Eleusine coracana subsp. coracana</name>
    <dbReference type="NCBI Taxonomy" id="191504"/>
    <lineage>
        <taxon>Eukaryota</taxon>
        <taxon>Viridiplantae</taxon>
        <taxon>Streptophyta</taxon>
        <taxon>Embryophyta</taxon>
        <taxon>Tracheophyta</taxon>
        <taxon>Spermatophyta</taxon>
        <taxon>Magnoliopsida</taxon>
        <taxon>Liliopsida</taxon>
        <taxon>Poales</taxon>
        <taxon>Poaceae</taxon>
        <taxon>PACMAD clade</taxon>
        <taxon>Chloridoideae</taxon>
        <taxon>Cynodonteae</taxon>
        <taxon>Eleusininae</taxon>
        <taxon>Eleusine</taxon>
    </lineage>
</organism>
<dbReference type="InterPro" id="IPR006702">
    <property type="entry name" value="CASP_dom"/>
</dbReference>
<dbReference type="NCBIfam" id="TIGR01569">
    <property type="entry name" value="A_tha_TIGR01569"/>
    <property type="match status" value="1"/>
</dbReference>
<comment type="caution">
    <text evidence="10">The sequence shown here is derived from an EMBL/GenBank/DDBJ whole genome shotgun (WGS) entry which is preliminary data.</text>
</comment>
<comment type="similarity">
    <text evidence="2 8">Belongs to the Casparian strip membrane proteins (CASP) family.</text>
</comment>
<name>A0AAV5CBX5_ELECO</name>
<evidence type="ECO:0000313" key="11">
    <source>
        <dbReference type="Proteomes" id="UP001054889"/>
    </source>
</evidence>
<dbReference type="PANTHER" id="PTHR33573:SF64">
    <property type="entry name" value="CASP-LIKE PROTEIN 2B1"/>
    <property type="match status" value="1"/>
</dbReference>
<dbReference type="GO" id="GO:0005886">
    <property type="term" value="C:plasma membrane"/>
    <property type="evidence" value="ECO:0007669"/>
    <property type="project" value="UniProtKB-SubCell"/>
</dbReference>
<evidence type="ECO:0000259" key="9">
    <source>
        <dbReference type="Pfam" id="PF04535"/>
    </source>
</evidence>
<comment type="caution">
    <text evidence="8">Lacks conserved residue(s) required for the propagation of feature annotation.</text>
</comment>
<keyword evidence="11" id="KW-1185">Reference proteome</keyword>
<proteinExistence type="inferred from homology"/>